<name>A0A1Y6IV12_9VIBR</name>
<dbReference type="OrthoDB" id="9795068at2"/>
<dbReference type="GO" id="GO:0009103">
    <property type="term" value="P:lipopolysaccharide biosynthetic process"/>
    <property type="evidence" value="ECO:0007669"/>
    <property type="project" value="TreeGrafter"/>
</dbReference>
<evidence type="ECO:0000313" key="6">
    <source>
        <dbReference type="Proteomes" id="UP001283366"/>
    </source>
</evidence>
<dbReference type="GO" id="GO:0016757">
    <property type="term" value="F:glycosyltransferase activity"/>
    <property type="evidence" value="ECO:0007669"/>
    <property type="project" value="UniProtKB-KW"/>
</dbReference>
<dbReference type="PANTHER" id="PTHR46401">
    <property type="entry name" value="GLYCOSYLTRANSFERASE WBBK-RELATED"/>
    <property type="match status" value="1"/>
</dbReference>
<keyword evidence="6" id="KW-1185">Reference proteome</keyword>
<evidence type="ECO:0000259" key="2">
    <source>
        <dbReference type="Pfam" id="PF00534"/>
    </source>
</evidence>
<dbReference type="Gene3D" id="3.40.50.2000">
    <property type="entry name" value="Glycogen Phosphorylase B"/>
    <property type="match status" value="1"/>
</dbReference>
<dbReference type="RefSeq" id="WP_087481540.1">
    <property type="nucleotide sequence ID" value="NZ_AP024883.1"/>
</dbReference>
<evidence type="ECO:0000313" key="5">
    <source>
        <dbReference type="Proteomes" id="UP000196125"/>
    </source>
</evidence>
<protein>
    <submittedName>
        <fullName evidence="4">Glycosyl transferases group 1</fullName>
    </submittedName>
    <submittedName>
        <fullName evidence="3">Glycosyltransferase</fullName>
        <ecNumber evidence="3">2.4.-.-</ecNumber>
    </submittedName>
</protein>
<dbReference type="EMBL" id="FXXI01000005">
    <property type="protein sequence ID" value="SMS01505.1"/>
    <property type="molecule type" value="Genomic_DNA"/>
</dbReference>
<dbReference type="SUPFAM" id="SSF53756">
    <property type="entry name" value="UDP-Glycosyltransferase/glycogen phosphorylase"/>
    <property type="match status" value="1"/>
</dbReference>
<keyword evidence="3" id="KW-0328">Glycosyltransferase</keyword>
<proteinExistence type="predicted"/>
<reference evidence="4 5" key="1">
    <citation type="submission" date="2017-05" db="EMBL/GenBank/DDBJ databases">
        <authorList>
            <person name="Song R."/>
            <person name="Chenine A.L."/>
            <person name="Ruprecht R.M."/>
        </authorList>
    </citation>
    <scope>NUCLEOTIDE SEQUENCE [LARGE SCALE GENOMIC DNA]</scope>
    <source>
        <strain evidence="4 5">CECT 7927</strain>
    </source>
</reference>
<keyword evidence="1 4" id="KW-0808">Transferase</keyword>
<dbReference type="EC" id="2.4.-.-" evidence="3"/>
<accession>A0A1Y6IV12</accession>
<feature type="domain" description="Glycosyl transferase family 1" evidence="2">
    <location>
        <begin position="204"/>
        <end position="323"/>
    </location>
</feature>
<evidence type="ECO:0000313" key="4">
    <source>
        <dbReference type="EMBL" id="SMS01505.1"/>
    </source>
</evidence>
<evidence type="ECO:0000313" key="3">
    <source>
        <dbReference type="EMBL" id="MDW6002160.1"/>
    </source>
</evidence>
<dbReference type="AlphaFoldDB" id="A0A1Y6IV12"/>
<dbReference type="Proteomes" id="UP001283366">
    <property type="component" value="Unassembled WGS sequence"/>
</dbReference>
<gene>
    <name evidence="3" type="ORF">SBX37_04650</name>
    <name evidence="4" type="ORF">VIM7927_02801</name>
</gene>
<sequence length="377" mass="43858">MNPLDKTNVVFLVRDGFFSDFGGDTFQIKMYCNSLDKCNSLSTKIIEYSEVRNGDIQCLINAHLIFIVNLDRFFELIEFKKIIDNLNLCYKLHLISIHHEIRAIDRFNRKRHLPLNFFYVEKMKNVFRGLRSLSNMFLSLKHLFMSYEVEVRNILNDVNGIVLIASGEGDVIQKDFKLDIYDKCKVIRNGVPSYYLNIPVCSWSKKEWDVIVCGRIECRKNQLAIAKQLANTGVRVLFVGGYNKRNIKYYKQFLKLVNDNDNLHYIGKVAPEELPNLYALSKVSYSASWFEVSSLVDLEAFASGCFVFSSKYGHSNESIPNEYFYTVEPSDIFSSMQPLLQKIDYLKINEEREVSPREIRTWDDAGSELLEYIKAYV</sequence>
<organism evidence="4 5">
    <name type="scientific">Vibrio mangrovi</name>
    <dbReference type="NCBI Taxonomy" id="474394"/>
    <lineage>
        <taxon>Bacteria</taxon>
        <taxon>Pseudomonadati</taxon>
        <taxon>Pseudomonadota</taxon>
        <taxon>Gammaproteobacteria</taxon>
        <taxon>Vibrionales</taxon>
        <taxon>Vibrionaceae</taxon>
        <taxon>Vibrio</taxon>
    </lineage>
</organism>
<dbReference type="Proteomes" id="UP000196125">
    <property type="component" value="Unassembled WGS sequence"/>
</dbReference>
<dbReference type="EMBL" id="JAWRCO010000001">
    <property type="protein sequence ID" value="MDW6002160.1"/>
    <property type="molecule type" value="Genomic_DNA"/>
</dbReference>
<reference evidence="3 6" key="2">
    <citation type="submission" date="2023-11" db="EMBL/GenBank/DDBJ databases">
        <title>Plant-associative lifestyle of Vibrio porteresiae and its evolutionary dynamics.</title>
        <authorList>
            <person name="Rameshkumar N."/>
            <person name="Kirti K."/>
        </authorList>
    </citation>
    <scope>NUCLEOTIDE SEQUENCE [LARGE SCALE GENOMIC DNA]</scope>
    <source>
        <strain evidence="3 6">MSSRF38</strain>
    </source>
</reference>
<dbReference type="Pfam" id="PF00534">
    <property type="entry name" value="Glycos_transf_1"/>
    <property type="match status" value="1"/>
</dbReference>
<evidence type="ECO:0000256" key="1">
    <source>
        <dbReference type="ARBA" id="ARBA00022679"/>
    </source>
</evidence>
<dbReference type="InterPro" id="IPR001296">
    <property type="entry name" value="Glyco_trans_1"/>
</dbReference>
<dbReference type="PANTHER" id="PTHR46401:SF2">
    <property type="entry name" value="GLYCOSYLTRANSFERASE WBBK-RELATED"/>
    <property type="match status" value="1"/>
</dbReference>